<protein>
    <submittedName>
        <fullName evidence="1">Uncharacterized protein</fullName>
    </submittedName>
</protein>
<accession>A0A7M3UNH7</accession>
<name>A0A7M3UNH7_9VIRU</name>
<dbReference type="EMBL" id="MT663534">
    <property type="protein sequence ID" value="QOI90234.1"/>
    <property type="molecule type" value="Genomic_DNA"/>
</dbReference>
<organism evidence="1 2">
    <name type="scientific">Pyramimonas orientalis virus 01B</name>
    <dbReference type="NCBI Taxonomy" id="3134525"/>
    <lineage>
        <taxon>Viruses</taxon>
        <taxon>Varidnaviria</taxon>
        <taxon>Bamfordvirae</taxon>
        <taxon>Nucleocytoviricota</taxon>
        <taxon>Megaviricetes</taxon>
        <taxon>Imitervirales</taxon>
        <taxon>Allomimiviridae</taxon>
        <taxon>Heliosvirus</taxon>
        <taxon>Heliosvirus raunefjordenense</taxon>
    </lineage>
</organism>
<reference evidence="1" key="1">
    <citation type="submission" date="2020-06" db="EMBL/GenBank/DDBJ databases">
        <title>Lateral gene transfer of anion-conducting channel rhodopsins between green algae and giant viruses.</title>
        <authorList>
            <person name="Rozenberg A."/>
            <person name="Oppermann J."/>
            <person name="Wietek J."/>
            <person name="Fernandez Lahore R.G."/>
            <person name="Sandaa R.-A."/>
            <person name="Bratbak G."/>
            <person name="Hegemann P."/>
            <person name="Beja O."/>
        </authorList>
    </citation>
    <scope>NUCLEOTIDE SEQUENCE</scope>
    <source>
        <strain evidence="1">01B</strain>
    </source>
</reference>
<evidence type="ECO:0000313" key="2">
    <source>
        <dbReference type="Proteomes" id="UP001162120"/>
    </source>
</evidence>
<keyword evidence="2" id="KW-1185">Reference proteome</keyword>
<proteinExistence type="predicted"/>
<dbReference type="Proteomes" id="UP001162120">
    <property type="component" value="Segment"/>
</dbReference>
<gene>
    <name evidence="1" type="ORF">HWQ62_00097</name>
</gene>
<sequence length="290" mass="34287">MSYLLPRYVFDTTFDKKKTLVMNIGSTRVNLEILRNSSDECLFDKRVFKRFFKTLLNIIHGASSNRRKQINIKYYQTFNKKCLPPKRGQELTSKHVNSGLCYTNSGIHNLNIVIHRHEEFYKVLVHEMLHLYDVIPYDETIQKTYENIYPGISHLNVNESFVELNAIIINSIIIHSIHSIPFNFLIEREYKWSCNQMNKLLHHFGTKPDIDDINNSAWKESTAAFSYYILKTILMQDTMFNKWKFNPNITNKKQFENVNKKSLMMTINDVNNHQNLLKEIANDKIINKTQ</sequence>
<evidence type="ECO:0000313" key="1">
    <source>
        <dbReference type="EMBL" id="QOI90234.1"/>
    </source>
</evidence>